<organism evidence="3 4">
    <name type="scientific">Ditylenchus dipsaci</name>
    <dbReference type="NCBI Taxonomy" id="166011"/>
    <lineage>
        <taxon>Eukaryota</taxon>
        <taxon>Metazoa</taxon>
        <taxon>Ecdysozoa</taxon>
        <taxon>Nematoda</taxon>
        <taxon>Chromadorea</taxon>
        <taxon>Rhabditida</taxon>
        <taxon>Tylenchina</taxon>
        <taxon>Tylenchomorpha</taxon>
        <taxon>Sphaerularioidea</taxon>
        <taxon>Anguinidae</taxon>
        <taxon>Anguininae</taxon>
        <taxon>Ditylenchus</taxon>
    </lineage>
</organism>
<sequence length="787" mass="87290">MYFCSSLAIIKSSSPHMQSPDSDATIPLDYRQSNRSNVVVSSPVSNFSFTSNEEAVDQTNEIRLDSVLSSQSYSNSLQPEEGNITQVSVMYAPMLQESLKFPKSIAAEHYRNRDRLRFFQLRRRTGRRRTSPKDELQQKWMKELSRNAELETLSILYAKSILDPMLSSGLGTRVTIGYKPESEPKKTSITSSSNSPPAKPRRSVTRTHKTTKEGSCPGSPSLNFNNRNVVIRAPRILKDELPKQSLPTARFAKSLPNAEALRSSCSHFQGLSTDSSVNDYSQLPFCDDPCILLGTVNINNRPPTFRHSIRVNEDGISDELVWGMKFEGGITELEQKNNNKNNTPICNGTFPKRKHNSSPKSTTDSASDSLDSGQCSGSAETSPGTASISRQLKENSSLFQVYNSNYDKCLPGYVRMASTMDHILRTGSAMYSLLTAGLHNPKVSKELFHKTNFYIQTVRQSACAKFMPNSDIELVLCAMRDAEREANLSEKSLLLSDYFAIVVRKMLEQSMIVLLLLIALEHLVHLLLFGDELCLEAIKSNAVENIVGFCQMSSTPSATLQLLLRNLAVLCGTSKGCLQLLSIGGFDIVIHVLCESTFDCSVEALMNNCLSACLLRLLSLIDECNTSESLLLCAAALANLSLQNAVLATDLLYQYNAILRLIQAFRRPNCDNIFVQEQIVTIFSRLASQNYEQALIAQGAIPVLLQMLIIADKKAVDYCKRIRYKAAVCLGTISSSGVGLKALFDHRGYNELCEVLRAENQKASPLLLICSSIKQRLETTYQVETVV</sequence>
<accession>A0A915DFJ9</accession>
<dbReference type="PANTHER" id="PTHR21386:SF0">
    <property type="entry name" value="PROTEIN INSCUTEABLE HOMOLOG"/>
    <property type="match status" value="1"/>
</dbReference>
<protein>
    <recommendedName>
        <fullName evidence="2">Protein inscuteable homologue C-terminal domain-containing protein</fullName>
    </recommendedName>
</protein>
<dbReference type="Pfam" id="PF19427">
    <property type="entry name" value="Insc_C"/>
    <property type="match status" value="1"/>
</dbReference>
<dbReference type="GO" id="GO:0009786">
    <property type="term" value="P:regulation of asymmetric cell division"/>
    <property type="evidence" value="ECO:0007669"/>
    <property type="project" value="TreeGrafter"/>
</dbReference>
<feature type="compositionally biased region" description="Low complexity" evidence="1">
    <location>
        <begin position="361"/>
        <end position="372"/>
    </location>
</feature>
<dbReference type="InterPro" id="IPR011989">
    <property type="entry name" value="ARM-like"/>
</dbReference>
<evidence type="ECO:0000313" key="3">
    <source>
        <dbReference type="Proteomes" id="UP000887574"/>
    </source>
</evidence>
<dbReference type="GO" id="GO:0008093">
    <property type="term" value="F:cytoskeletal anchor activity"/>
    <property type="evidence" value="ECO:0007669"/>
    <property type="project" value="TreeGrafter"/>
</dbReference>
<dbReference type="WBParaSite" id="jg19386">
    <property type="protein sequence ID" value="jg19386"/>
    <property type="gene ID" value="jg19386"/>
</dbReference>
<dbReference type="AlphaFoldDB" id="A0A915DFJ9"/>
<dbReference type="InterPro" id="IPR016024">
    <property type="entry name" value="ARM-type_fold"/>
</dbReference>
<dbReference type="GO" id="GO:0045176">
    <property type="term" value="P:apical protein localization"/>
    <property type="evidence" value="ECO:0007669"/>
    <property type="project" value="TreeGrafter"/>
</dbReference>
<feature type="compositionally biased region" description="Polar residues" evidence="1">
    <location>
        <begin position="373"/>
        <end position="389"/>
    </location>
</feature>
<feature type="region of interest" description="Disordered" evidence="1">
    <location>
        <begin position="177"/>
        <end position="224"/>
    </location>
</feature>
<proteinExistence type="predicted"/>
<dbReference type="GO" id="GO:0000132">
    <property type="term" value="P:establishment of mitotic spindle orientation"/>
    <property type="evidence" value="ECO:0007669"/>
    <property type="project" value="TreeGrafter"/>
</dbReference>
<dbReference type="PANTHER" id="PTHR21386">
    <property type="entry name" value="INSCUTEABLE"/>
    <property type="match status" value="1"/>
</dbReference>
<dbReference type="InterPro" id="IPR045789">
    <property type="entry name" value="Insc_C"/>
</dbReference>
<name>A0A915DFJ9_9BILA</name>
<feature type="compositionally biased region" description="Basic residues" evidence="1">
    <location>
        <begin position="199"/>
        <end position="209"/>
    </location>
</feature>
<dbReference type="InterPro" id="IPR039921">
    <property type="entry name" value="Inscuteable"/>
</dbReference>
<evidence type="ECO:0000256" key="1">
    <source>
        <dbReference type="SAM" id="MobiDB-lite"/>
    </source>
</evidence>
<evidence type="ECO:0000259" key="2">
    <source>
        <dbReference type="Pfam" id="PF19427"/>
    </source>
</evidence>
<feature type="domain" description="Protein inscuteable homologue C-terminal" evidence="2">
    <location>
        <begin position="616"/>
        <end position="742"/>
    </location>
</feature>
<evidence type="ECO:0000313" key="4">
    <source>
        <dbReference type="WBParaSite" id="jg19386"/>
    </source>
</evidence>
<dbReference type="Gene3D" id="1.25.10.10">
    <property type="entry name" value="Leucine-rich Repeat Variant"/>
    <property type="match status" value="1"/>
</dbReference>
<feature type="region of interest" description="Disordered" evidence="1">
    <location>
        <begin position="333"/>
        <end position="389"/>
    </location>
</feature>
<dbReference type="GO" id="GO:0045179">
    <property type="term" value="C:apical cortex"/>
    <property type="evidence" value="ECO:0007669"/>
    <property type="project" value="TreeGrafter"/>
</dbReference>
<feature type="compositionally biased region" description="Polar residues" evidence="1">
    <location>
        <begin position="187"/>
        <end position="196"/>
    </location>
</feature>
<keyword evidence="3" id="KW-1185">Reference proteome</keyword>
<dbReference type="Proteomes" id="UP000887574">
    <property type="component" value="Unplaced"/>
</dbReference>
<dbReference type="GO" id="GO:0008356">
    <property type="term" value="P:asymmetric cell division"/>
    <property type="evidence" value="ECO:0007669"/>
    <property type="project" value="InterPro"/>
</dbReference>
<dbReference type="SUPFAM" id="SSF48371">
    <property type="entry name" value="ARM repeat"/>
    <property type="match status" value="1"/>
</dbReference>
<reference evidence="4" key="1">
    <citation type="submission" date="2022-11" db="UniProtKB">
        <authorList>
            <consortium name="WormBaseParasite"/>
        </authorList>
    </citation>
    <scope>IDENTIFICATION</scope>
</reference>